<proteinExistence type="predicted"/>
<evidence type="ECO:0000313" key="2">
    <source>
        <dbReference type="EMBL" id="MQM04594.1"/>
    </source>
</evidence>
<reference evidence="2" key="1">
    <citation type="submission" date="2017-07" db="EMBL/GenBank/DDBJ databases">
        <title>Taro Niue Genome Assembly and Annotation.</title>
        <authorList>
            <person name="Atibalentja N."/>
            <person name="Keating K."/>
            <person name="Fields C.J."/>
        </authorList>
    </citation>
    <scope>NUCLEOTIDE SEQUENCE</scope>
    <source>
        <strain evidence="2">Niue_2</strain>
        <tissue evidence="2">Leaf</tissue>
    </source>
</reference>
<keyword evidence="3" id="KW-1185">Reference proteome</keyword>
<accession>A0A843WKP4</accession>
<protein>
    <submittedName>
        <fullName evidence="2">Uncharacterized protein</fullName>
    </submittedName>
</protein>
<sequence length="77" mass="8355">MVCICNDPTSRTPTKDPDVHAATHGSEDPEGGIPRELAKHNSQLTQVQELTTLALTVADSTQSHSRLHNPSDTELPR</sequence>
<dbReference type="EMBL" id="NMUH01003249">
    <property type="protein sequence ID" value="MQM04594.1"/>
    <property type="molecule type" value="Genomic_DNA"/>
</dbReference>
<comment type="caution">
    <text evidence="2">The sequence shown here is derived from an EMBL/GenBank/DDBJ whole genome shotgun (WGS) entry which is preliminary data.</text>
</comment>
<evidence type="ECO:0000313" key="3">
    <source>
        <dbReference type="Proteomes" id="UP000652761"/>
    </source>
</evidence>
<feature type="compositionally biased region" description="Basic and acidic residues" evidence="1">
    <location>
        <begin position="13"/>
        <end position="27"/>
    </location>
</feature>
<feature type="compositionally biased region" description="Polar residues" evidence="1">
    <location>
        <begin position="57"/>
        <end position="68"/>
    </location>
</feature>
<gene>
    <name evidence="2" type="ORF">Taro_037395</name>
</gene>
<organism evidence="2 3">
    <name type="scientific">Colocasia esculenta</name>
    <name type="common">Wild taro</name>
    <name type="synonym">Arum esculentum</name>
    <dbReference type="NCBI Taxonomy" id="4460"/>
    <lineage>
        <taxon>Eukaryota</taxon>
        <taxon>Viridiplantae</taxon>
        <taxon>Streptophyta</taxon>
        <taxon>Embryophyta</taxon>
        <taxon>Tracheophyta</taxon>
        <taxon>Spermatophyta</taxon>
        <taxon>Magnoliopsida</taxon>
        <taxon>Liliopsida</taxon>
        <taxon>Araceae</taxon>
        <taxon>Aroideae</taxon>
        <taxon>Colocasieae</taxon>
        <taxon>Colocasia</taxon>
    </lineage>
</organism>
<feature type="region of interest" description="Disordered" evidence="1">
    <location>
        <begin position="1"/>
        <end position="35"/>
    </location>
</feature>
<name>A0A843WKP4_COLES</name>
<evidence type="ECO:0000256" key="1">
    <source>
        <dbReference type="SAM" id="MobiDB-lite"/>
    </source>
</evidence>
<dbReference type="AlphaFoldDB" id="A0A843WKP4"/>
<feature type="region of interest" description="Disordered" evidence="1">
    <location>
        <begin position="57"/>
        <end position="77"/>
    </location>
</feature>
<dbReference type="Proteomes" id="UP000652761">
    <property type="component" value="Unassembled WGS sequence"/>
</dbReference>